<comment type="pathway">
    <text evidence="2">Protein modification; protein lipoylation via endogenous pathway; protein N(6)-(lipoyl)lysine from octanoyl-[acyl-carrier-protein]: step 1/2.</text>
</comment>
<comment type="caution">
    <text evidence="12">The sequence shown here is derived from an EMBL/GenBank/DDBJ whole genome shotgun (WGS) entry which is preliminary data.</text>
</comment>
<keyword evidence="7 8" id="KW-0012">Acyltransferase</keyword>
<dbReference type="InterPro" id="IPR004167">
    <property type="entry name" value="PSBD"/>
</dbReference>
<dbReference type="PROSITE" id="PS50968">
    <property type="entry name" value="BIOTINYL_LIPOYL"/>
    <property type="match status" value="1"/>
</dbReference>
<dbReference type="Pfam" id="PF21948">
    <property type="entry name" value="LplA-B_cat"/>
    <property type="match status" value="1"/>
</dbReference>
<dbReference type="InterPro" id="IPR001078">
    <property type="entry name" value="2-oxoacid_DH_actylTfrase"/>
</dbReference>
<dbReference type="AlphaFoldDB" id="A0AA35RLH9"/>
<reference evidence="12" key="1">
    <citation type="submission" date="2023-03" db="EMBL/GenBank/DDBJ databases">
        <authorList>
            <person name="Steffen K."/>
            <person name="Cardenas P."/>
        </authorList>
    </citation>
    <scope>NUCLEOTIDE SEQUENCE</scope>
</reference>
<evidence type="ECO:0000313" key="13">
    <source>
        <dbReference type="Proteomes" id="UP001174909"/>
    </source>
</evidence>
<dbReference type="Gene3D" id="4.10.320.10">
    <property type="entry name" value="E3-binding domain"/>
    <property type="match status" value="1"/>
</dbReference>
<dbReference type="InterPro" id="IPR045864">
    <property type="entry name" value="aa-tRNA-synth_II/BPL/LPL"/>
</dbReference>
<dbReference type="Gene3D" id="2.40.50.100">
    <property type="match status" value="1"/>
</dbReference>
<dbReference type="EMBL" id="CASHTH010001174">
    <property type="protein sequence ID" value="CAI8012257.1"/>
    <property type="molecule type" value="Genomic_DNA"/>
</dbReference>
<dbReference type="InterPro" id="IPR020605">
    <property type="entry name" value="Octanoyltransferase_CS"/>
</dbReference>
<evidence type="ECO:0000256" key="7">
    <source>
        <dbReference type="ARBA" id="ARBA00023315"/>
    </source>
</evidence>
<keyword evidence="6 8" id="KW-0450">Lipoyl</keyword>
<evidence type="ECO:0000313" key="12">
    <source>
        <dbReference type="EMBL" id="CAI8012257.1"/>
    </source>
</evidence>
<dbReference type="GO" id="GO:0009249">
    <property type="term" value="P:protein lipoylation"/>
    <property type="evidence" value="ECO:0007669"/>
    <property type="project" value="InterPro"/>
</dbReference>
<dbReference type="Pfam" id="PF00364">
    <property type="entry name" value="Biotin_lipoyl"/>
    <property type="match status" value="1"/>
</dbReference>
<dbReference type="PROSITE" id="PS51826">
    <property type="entry name" value="PSBD"/>
    <property type="match status" value="1"/>
</dbReference>
<dbReference type="SUPFAM" id="SSF51230">
    <property type="entry name" value="Single hybrid motif"/>
    <property type="match status" value="1"/>
</dbReference>
<proteinExistence type="inferred from homology"/>
<feature type="domain" description="BPL/LPL catalytic" evidence="10">
    <location>
        <begin position="338"/>
        <end position="521"/>
    </location>
</feature>
<sequence>MTGNATIIELPQVGESVTEGTIVQWLKGVGDRVDRYDPLVEVLTDKVSMEVPSPVAGIIIELLAEEGQTLPMGAPIASIQTEDAVESPPPINTTPAAPAEELQSIDRTGVLLKDVAPVGPTGSGNVSGNVIVPAAQDATASEQAGRGRQRRRYSPAVQRLADEHGIDLSQVQGTGISGRITRKDVLAYTEARAQSTVLEAPAASVSTVSAVSVTADEERLPLSPVRRLIAANMKRSASEIPAAESLRENPLLNSSWADDAIILKKRINVGIAVAAPDGLVVPVLRDADTLSVAGIAVRASDLTARARQGKLAIEDPIINHPQAAILTTEAVVKRPVVIGDAIGIRSLMNICLTFDHRIMDGAEASAFSNAVKRRLEAICDDTDRGGETTYHGPGQLVGYPIVNLRRWGGGVRKYVETLEQVLIGTLSEFGITAHSEGKPTGVWVEDAKIAAIGVRVSRSVTMHGFALNVCPDLSFFDHIVPCGMPGARVTSMAQELGQEIAVSDVIPAISQAFGGEFGIDVEWSNLDALDSTVVAPSRLIAPQV</sequence>
<dbReference type="PROSITE" id="PS01313">
    <property type="entry name" value="LIPB"/>
    <property type="match status" value="1"/>
</dbReference>
<evidence type="ECO:0000256" key="2">
    <source>
        <dbReference type="ARBA" id="ARBA00004821"/>
    </source>
</evidence>
<feature type="domain" description="Peripheral subunit-binding (PSBD)" evidence="11">
    <location>
        <begin position="152"/>
        <end position="189"/>
    </location>
</feature>
<dbReference type="CDD" id="cd06849">
    <property type="entry name" value="lipoyl_domain"/>
    <property type="match status" value="1"/>
</dbReference>
<feature type="domain" description="Lipoyl-binding" evidence="9">
    <location>
        <begin position="5"/>
        <end position="80"/>
    </location>
</feature>
<protein>
    <recommendedName>
        <fullName evidence="8">Dihydrolipoamide acetyltransferase component of pyruvate dehydrogenase complex</fullName>
        <ecNumber evidence="8">2.3.1.-</ecNumber>
    </recommendedName>
</protein>
<dbReference type="Gene3D" id="3.30.559.10">
    <property type="entry name" value="Chloramphenicol acetyltransferase-like domain"/>
    <property type="match status" value="1"/>
</dbReference>
<dbReference type="InterPro" id="IPR004143">
    <property type="entry name" value="BPL_LPL_catalytic"/>
</dbReference>
<evidence type="ECO:0000259" key="9">
    <source>
        <dbReference type="PROSITE" id="PS50968"/>
    </source>
</evidence>
<comment type="cofactor">
    <cofactor evidence="1 8">
        <name>(R)-lipoate</name>
        <dbReference type="ChEBI" id="CHEBI:83088"/>
    </cofactor>
</comment>
<dbReference type="PANTHER" id="PTHR43178">
    <property type="entry name" value="DIHYDROLIPOAMIDE ACETYLTRANSFERASE COMPONENT OF PYRUVATE DEHYDROGENASE COMPLEX"/>
    <property type="match status" value="1"/>
</dbReference>
<dbReference type="Pfam" id="PF02817">
    <property type="entry name" value="E3_binding"/>
    <property type="match status" value="1"/>
</dbReference>
<dbReference type="SUPFAM" id="SSF55681">
    <property type="entry name" value="Class II aaRS and biotin synthetases"/>
    <property type="match status" value="1"/>
</dbReference>
<gene>
    <name evidence="12" type="ORF">GBAR_LOCUS7871</name>
</gene>
<dbReference type="NCBIfam" id="TIGR00214">
    <property type="entry name" value="lipB"/>
    <property type="match status" value="1"/>
</dbReference>
<dbReference type="GO" id="GO:0005737">
    <property type="term" value="C:cytoplasm"/>
    <property type="evidence" value="ECO:0007669"/>
    <property type="project" value="TreeGrafter"/>
</dbReference>
<comment type="similarity">
    <text evidence="3 8">Belongs to the 2-oxoacid dehydrogenase family.</text>
</comment>
<dbReference type="InterPro" id="IPR050743">
    <property type="entry name" value="2-oxoacid_DH_E2_comp"/>
</dbReference>
<evidence type="ECO:0000259" key="10">
    <source>
        <dbReference type="PROSITE" id="PS51733"/>
    </source>
</evidence>
<accession>A0AA35RLH9</accession>
<dbReference type="CDD" id="cd16444">
    <property type="entry name" value="LipB"/>
    <property type="match status" value="1"/>
</dbReference>
<dbReference type="Gene3D" id="3.30.930.10">
    <property type="entry name" value="Bira Bifunctional Protein, Domain 2"/>
    <property type="match status" value="1"/>
</dbReference>
<evidence type="ECO:0000256" key="1">
    <source>
        <dbReference type="ARBA" id="ARBA00001938"/>
    </source>
</evidence>
<evidence type="ECO:0000256" key="4">
    <source>
        <dbReference type="ARBA" id="ARBA00007907"/>
    </source>
</evidence>
<dbReference type="GO" id="GO:0033819">
    <property type="term" value="F:lipoyl(octanoyl) transferase activity"/>
    <property type="evidence" value="ECO:0007669"/>
    <property type="project" value="InterPro"/>
</dbReference>
<evidence type="ECO:0000256" key="6">
    <source>
        <dbReference type="ARBA" id="ARBA00022823"/>
    </source>
</evidence>
<dbReference type="Proteomes" id="UP001174909">
    <property type="component" value="Unassembled WGS sequence"/>
</dbReference>
<dbReference type="PROSITE" id="PS51733">
    <property type="entry name" value="BPL_LPL_CATALYTIC"/>
    <property type="match status" value="1"/>
</dbReference>
<evidence type="ECO:0000256" key="5">
    <source>
        <dbReference type="ARBA" id="ARBA00022679"/>
    </source>
</evidence>
<dbReference type="PANTHER" id="PTHR43178:SF5">
    <property type="entry name" value="LIPOAMIDE ACYLTRANSFERASE COMPONENT OF BRANCHED-CHAIN ALPHA-KETO ACID DEHYDROGENASE COMPLEX, MITOCHONDRIAL"/>
    <property type="match status" value="1"/>
</dbReference>
<dbReference type="GO" id="GO:0016407">
    <property type="term" value="F:acetyltransferase activity"/>
    <property type="evidence" value="ECO:0007669"/>
    <property type="project" value="TreeGrafter"/>
</dbReference>
<dbReference type="InterPro" id="IPR000089">
    <property type="entry name" value="Biotin_lipoyl"/>
</dbReference>
<dbReference type="SUPFAM" id="SSF47005">
    <property type="entry name" value="Peripheral subunit-binding domain of 2-oxo acid dehydrogenase complex"/>
    <property type="match status" value="1"/>
</dbReference>
<evidence type="ECO:0000256" key="3">
    <source>
        <dbReference type="ARBA" id="ARBA00007317"/>
    </source>
</evidence>
<dbReference type="InterPro" id="IPR023213">
    <property type="entry name" value="CAT-like_dom_sf"/>
</dbReference>
<evidence type="ECO:0000259" key="11">
    <source>
        <dbReference type="PROSITE" id="PS51826"/>
    </source>
</evidence>
<dbReference type="SUPFAM" id="SSF52777">
    <property type="entry name" value="CoA-dependent acyltransferases"/>
    <property type="match status" value="1"/>
</dbReference>
<organism evidence="12 13">
    <name type="scientific">Geodia barretti</name>
    <name type="common">Barrett's horny sponge</name>
    <dbReference type="NCBI Taxonomy" id="519541"/>
    <lineage>
        <taxon>Eukaryota</taxon>
        <taxon>Metazoa</taxon>
        <taxon>Porifera</taxon>
        <taxon>Demospongiae</taxon>
        <taxon>Heteroscleromorpha</taxon>
        <taxon>Tetractinellida</taxon>
        <taxon>Astrophorina</taxon>
        <taxon>Geodiidae</taxon>
        <taxon>Geodia</taxon>
    </lineage>
</organism>
<dbReference type="Pfam" id="PF00198">
    <property type="entry name" value="2-oxoacid_dh"/>
    <property type="match status" value="1"/>
</dbReference>
<dbReference type="GO" id="GO:0031405">
    <property type="term" value="F:lipoic acid binding"/>
    <property type="evidence" value="ECO:0007669"/>
    <property type="project" value="TreeGrafter"/>
</dbReference>
<comment type="similarity">
    <text evidence="4">Belongs to the LipB family.</text>
</comment>
<name>A0AA35RLH9_GEOBA</name>
<dbReference type="InterPro" id="IPR036625">
    <property type="entry name" value="E3-bd_dom_sf"/>
</dbReference>
<dbReference type="InterPro" id="IPR011053">
    <property type="entry name" value="Single_hybrid_motif"/>
</dbReference>
<dbReference type="EC" id="2.3.1.-" evidence="8"/>
<keyword evidence="5 8" id="KW-0808">Transferase</keyword>
<evidence type="ECO:0000256" key="8">
    <source>
        <dbReference type="RuleBase" id="RU003423"/>
    </source>
</evidence>
<dbReference type="InterPro" id="IPR000544">
    <property type="entry name" value="Octanoyltransferase"/>
</dbReference>
<keyword evidence="13" id="KW-1185">Reference proteome</keyword>